<dbReference type="EMBL" id="OZ035841">
    <property type="protein sequence ID" value="CAL1590191.1"/>
    <property type="molecule type" value="Genomic_DNA"/>
</dbReference>
<reference evidence="1 2" key="1">
    <citation type="submission" date="2024-04" db="EMBL/GenBank/DDBJ databases">
        <authorList>
            <person name="Waldvogel A.-M."/>
            <person name="Schoenle A."/>
        </authorList>
    </citation>
    <scope>NUCLEOTIDE SEQUENCE [LARGE SCALE GENOMIC DNA]</scope>
</reference>
<protein>
    <submittedName>
        <fullName evidence="1">Uncharacterized protein</fullName>
    </submittedName>
</protein>
<dbReference type="AlphaFoldDB" id="A0AAV2KJS0"/>
<name>A0AAV2KJS0_KNICA</name>
<proteinExistence type="predicted"/>
<sequence>MARDMELGSTSRRSGANEATRGELTGSWYARGAAGRSYPRGLAVVGTPVGSSGVRSQLYTSALLVGLSVSCKAPSLWVTGRTIVNAVHFAWWEG</sequence>
<organism evidence="1 2">
    <name type="scientific">Knipowitschia caucasica</name>
    <name type="common">Caucasian dwarf goby</name>
    <name type="synonym">Pomatoschistus caucasicus</name>
    <dbReference type="NCBI Taxonomy" id="637954"/>
    <lineage>
        <taxon>Eukaryota</taxon>
        <taxon>Metazoa</taxon>
        <taxon>Chordata</taxon>
        <taxon>Craniata</taxon>
        <taxon>Vertebrata</taxon>
        <taxon>Euteleostomi</taxon>
        <taxon>Actinopterygii</taxon>
        <taxon>Neopterygii</taxon>
        <taxon>Teleostei</taxon>
        <taxon>Neoteleostei</taxon>
        <taxon>Acanthomorphata</taxon>
        <taxon>Gobiaria</taxon>
        <taxon>Gobiiformes</taxon>
        <taxon>Gobioidei</taxon>
        <taxon>Gobiidae</taxon>
        <taxon>Gobiinae</taxon>
        <taxon>Knipowitschia</taxon>
    </lineage>
</organism>
<evidence type="ECO:0000313" key="1">
    <source>
        <dbReference type="EMBL" id="CAL1590191.1"/>
    </source>
</evidence>
<evidence type="ECO:0000313" key="2">
    <source>
        <dbReference type="Proteomes" id="UP001497482"/>
    </source>
</evidence>
<keyword evidence="2" id="KW-1185">Reference proteome</keyword>
<accession>A0AAV2KJS0</accession>
<dbReference type="Proteomes" id="UP001497482">
    <property type="component" value="Chromosome 19"/>
</dbReference>
<gene>
    <name evidence="1" type="ORF">KC01_LOCUS19736</name>
</gene>